<comment type="caution">
    <text evidence="2">The sequence shown here is derived from an EMBL/GenBank/DDBJ whole genome shotgun (WGS) entry which is preliminary data.</text>
</comment>
<dbReference type="Proteomes" id="UP001054252">
    <property type="component" value="Unassembled WGS sequence"/>
</dbReference>
<gene>
    <name evidence="2" type="ORF">SLEP1_g13300</name>
</gene>
<accession>A0AAV5IQ13</accession>
<feature type="region of interest" description="Disordered" evidence="1">
    <location>
        <begin position="1"/>
        <end position="24"/>
    </location>
</feature>
<feature type="compositionally biased region" description="Low complexity" evidence="1">
    <location>
        <begin position="10"/>
        <end position="20"/>
    </location>
</feature>
<dbReference type="AlphaFoldDB" id="A0AAV5IQ13"/>
<evidence type="ECO:0000313" key="3">
    <source>
        <dbReference type="Proteomes" id="UP001054252"/>
    </source>
</evidence>
<proteinExistence type="predicted"/>
<evidence type="ECO:0000256" key="1">
    <source>
        <dbReference type="SAM" id="MobiDB-lite"/>
    </source>
</evidence>
<dbReference type="EMBL" id="BPVZ01000015">
    <property type="protein sequence ID" value="GKV00635.1"/>
    <property type="molecule type" value="Genomic_DNA"/>
</dbReference>
<name>A0AAV5IQ13_9ROSI</name>
<reference evidence="2 3" key="1">
    <citation type="journal article" date="2021" name="Commun. Biol.">
        <title>The genome of Shorea leprosula (Dipterocarpaceae) highlights the ecological relevance of drought in aseasonal tropical rainforests.</title>
        <authorList>
            <person name="Ng K.K.S."/>
            <person name="Kobayashi M.J."/>
            <person name="Fawcett J.A."/>
            <person name="Hatakeyama M."/>
            <person name="Paape T."/>
            <person name="Ng C.H."/>
            <person name="Ang C.C."/>
            <person name="Tnah L.H."/>
            <person name="Lee C.T."/>
            <person name="Nishiyama T."/>
            <person name="Sese J."/>
            <person name="O'Brien M.J."/>
            <person name="Copetti D."/>
            <person name="Mohd Noor M.I."/>
            <person name="Ong R.C."/>
            <person name="Putra M."/>
            <person name="Sireger I.Z."/>
            <person name="Indrioko S."/>
            <person name="Kosugi Y."/>
            <person name="Izuno A."/>
            <person name="Isagi Y."/>
            <person name="Lee S.L."/>
            <person name="Shimizu K.K."/>
        </authorList>
    </citation>
    <scope>NUCLEOTIDE SEQUENCE [LARGE SCALE GENOMIC DNA]</scope>
    <source>
        <strain evidence="2">214</strain>
    </source>
</reference>
<sequence length="75" mass="7635">MAGSAGGMGSSNASSNPSAPKILLAKPSAEPVPGKFGLEAPMMERRNIAPVFLQLVPSISSLTHGSFISIGSSFF</sequence>
<evidence type="ECO:0000313" key="2">
    <source>
        <dbReference type="EMBL" id="GKV00635.1"/>
    </source>
</evidence>
<organism evidence="2 3">
    <name type="scientific">Rubroshorea leprosula</name>
    <dbReference type="NCBI Taxonomy" id="152421"/>
    <lineage>
        <taxon>Eukaryota</taxon>
        <taxon>Viridiplantae</taxon>
        <taxon>Streptophyta</taxon>
        <taxon>Embryophyta</taxon>
        <taxon>Tracheophyta</taxon>
        <taxon>Spermatophyta</taxon>
        <taxon>Magnoliopsida</taxon>
        <taxon>eudicotyledons</taxon>
        <taxon>Gunneridae</taxon>
        <taxon>Pentapetalae</taxon>
        <taxon>rosids</taxon>
        <taxon>malvids</taxon>
        <taxon>Malvales</taxon>
        <taxon>Dipterocarpaceae</taxon>
        <taxon>Rubroshorea</taxon>
    </lineage>
</organism>
<protein>
    <submittedName>
        <fullName evidence="2">Uncharacterized protein</fullName>
    </submittedName>
</protein>
<keyword evidence="3" id="KW-1185">Reference proteome</keyword>